<feature type="signal peptide" evidence="6">
    <location>
        <begin position="1"/>
        <end position="24"/>
    </location>
</feature>
<dbReference type="InterPro" id="IPR013780">
    <property type="entry name" value="Glyco_hydro_b"/>
</dbReference>
<keyword evidence="5" id="KW-0326">Glycosidase</keyword>
<feature type="chain" id="PRO_5010724330" description="alpha-L-fucosidase" evidence="6">
    <location>
        <begin position="25"/>
        <end position="588"/>
    </location>
</feature>
<feature type="domain" description="Alpha-L-fucosidase C-terminal" evidence="8">
    <location>
        <begin position="510"/>
        <end position="587"/>
    </location>
</feature>
<feature type="domain" description="Glycoside hydrolase family 29 N-terminal" evidence="7">
    <location>
        <begin position="60"/>
        <end position="464"/>
    </location>
</feature>
<dbReference type="Gene3D" id="3.20.20.80">
    <property type="entry name" value="Glycosidases"/>
    <property type="match status" value="1"/>
</dbReference>
<organism evidence="9 10">
    <name type="scientific">Niastella yeongjuensis</name>
    <dbReference type="NCBI Taxonomy" id="354355"/>
    <lineage>
        <taxon>Bacteria</taxon>
        <taxon>Pseudomonadati</taxon>
        <taxon>Bacteroidota</taxon>
        <taxon>Chitinophagia</taxon>
        <taxon>Chitinophagales</taxon>
        <taxon>Chitinophagaceae</taxon>
        <taxon>Niastella</taxon>
    </lineage>
</organism>
<evidence type="ECO:0000313" key="9">
    <source>
        <dbReference type="EMBL" id="OQP45571.1"/>
    </source>
</evidence>
<evidence type="ECO:0000256" key="4">
    <source>
        <dbReference type="ARBA" id="ARBA00022801"/>
    </source>
</evidence>
<keyword evidence="4" id="KW-0378">Hydrolase</keyword>
<dbReference type="OrthoDB" id="107551at2"/>
<dbReference type="Proteomes" id="UP000192610">
    <property type="component" value="Unassembled WGS sequence"/>
</dbReference>
<evidence type="ECO:0000256" key="5">
    <source>
        <dbReference type="ARBA" id="ARBA00023295"/>
    </source>
</evidence>
<dbReference type="GO" id="GO:0016139">
    <property type="term" value="P:glycoside catabolic process"/>
    <property type="evidence" value="ECO:0007669"/>
    <property type="project" value="TreeGrafter"/>
</dbReference>
<evidence type="ECO:0000259" key="8">
    <source>
        <dbReference type="Pfam" id="PF16757"/>
    </source>
</evidence>
<dbReference type="InterPro" id="IPR031919">
    <property type="entry name" value="Fucosidase_C"/>
</dbReference>
<sequence length="588" mass="66299">MKRVHSFAFISLLFGLLNAGYAQKKSPAYVLPPMPVKEDKQLGFIANPADFPEVKMDFPMASGPFEPTWSSIDKNYPGEPAWWRDAKFGIFIHWGPQAAGKSGDWYARRLYEPNQDAYKNHLKAYGHPSETGYKDVLHQWNPSQWDPAKLVQAYYDAGFRYALVVGVHHDNYDLWNSKYQPWNSVNIGPKVDFLAKWKAELAKHNMRFGVAFHHEYTWWWYQTAFGSDNSGPKAGVPYDGNLTLADGKGKWWQGLDPKRLYTIPLHYNTVDSNGKPYPIWEIAHGYQGIFGNNLNYAHWYATQWAMRIEDVVDHYDPDFIYTDGNSTQPFSGAKSGSGYKCDAGARVVADFYNKAMARKDKPFDKVSIIKFLPTNRGAGRTFEGSYPKDIKSDQLWMADMAVGDWFYQPGFYYDANMVIHALLEYVSRDGNLTLCVSLTPEGAIDSGSAAMLKDIGAWMKINGEGIYGSHAWKKLGEGETIIDSKTKEAKLKTLPGGKLGKKHADFTFSTKDFRFTVGKNSALYAYCLTVPKPGETLLIQSIGTDTKVKSVSLLGSDTPLKWEQKTEGLSIVYPANVDEKFAVAFKIE</sequence>
<dbReference type="EMBL" id="LVXG01000028">
    <property type="protein sequence ID" value="OQP45571.1"/>
    <property type="molecule type" value="Genomic_DNA"/>
</dbReference>
<dbReference type="Gene3D" id="2.60.40.1180">
    <property type="entry name" value="Golgi alpha-mannosidase II"/>
    <property type="match status" value="1"/>
</dbReference>
<evidence type="ECO:0000256" key="2">
    <source>
        <dbReference type="ARBA" id="ARBA00012662"/>
    </source>
</evidence>
<proteinExistence type="inferred from homology"/>
<dbReference type="GO" id="GO:0006004">
    <property type="term" value="P:fucose metabolic process"/>
    <property type="evidence" value="ECO:0007669"/>
    <property type="project" value="TreeGrafter"/>
</dbReference>
<dbReference type="STRING" id="354355.SAMN05660816_06526"/>
<dbReference type="RefSeq" id="WP_090519714.1">
    <property type="nucleotide sequence ID" value="NZ_FOCZ01000021.1"/>
</dbReference>
<keyword evidence="10" id="KW-1185">Reference proteome</keyword>
<evidence type="ECO:0000256" key="6">
    <source>
        <dbReference type="SAM" id="SignalP"/>
    </source>
</evidence>
<keyword evidence="3 6" id="KW-0732">Signal</keyword>
<gene>
    <name evidence="9" type="ORF">A4H97_32220</name>
</gene>
<dbReference type="InterPro" id="IPR000933">
    <property type="entry name" value="Glyco_hydro_29"/>
</dbReference>
<dbReference type="InterPro" id="IPR017853">
    <property type="entry name" value="GH"/>
</dbReference>
<protein>
    <recommendedName>
        <fullName evidence="2">alpha-L-fucosidase</fullName>
        <ecNumber evidence="2">3.2.1.51</ecNumber>
    </recommendedName>
</protein>
<dbReference type="Pfam" id="PF16757">
    <property type="entry name" value="Fucosidase_C"/>
    <property type="match status" value="1"/>
</dbReference>
<comment type="similarity">
    <text evidence="1">Belongs to the glycosyl hydrolase 29 family.</text>
</comment>
<evidence type="ECO:0000256" key="1">
    <source>
        <dbReference type="ARBA" id="ARBA00007951"/>
    </source>
</evidence>
<name>A0A1V9EHN1_9BACT</name>
<dbReference type="SMART" id="SM00812">
    <property type="entry name" value="Alpha_L_fucos"/>
    <property type="match status" value="1"/>
</dbReference>
<accession>A0A1V9EHN1</accession>
<dbReference type="Pfam" id="PF01120">
    <property type="entry name" value="Alpha_L_fucos"/>
    <property type="match status" value="1"/>
</dbReference>
<dbReference type="AlphaFoldDB" id="A0A1V9EHN1"/>
<comment type="caution">
    <text evidence="9">The sequence shown here is derived from an EMBL/GenBank/DDBJ whole genome shotgun (WGS) entry which is preliminary data.</text>
</comment>
<evidence type="ECO:0000313" key="10">
    <source>
        <dbReference type="Proteomes" id="UP000192610"/>
    </source>
</evidence>
<dbReference type="GO" id="GO:0004560">
    <property type="term" value="F:alpha-L-fucosidase activity"/>
    <property type="evidence" value="ECO:0007669"/>
    <property type="project" value="InterPro"/>
</dbReference>
<reference evidence="10" key="1">
    <citation type="submission" date="2016-04" db="EMBL/GenBank/DDBJ databases">
        <authorList>
            <person name="Chen L."/>
            <person name="Zhuang W."/>
            <person name="Wang G."/>
        </authorList>
    </citation>
    <scope>NUCLEOTIDE SEQUENCE [LARGE SCALE GENOMIC DNA]</scope>
    <source>
        <strain evidence="10">17621</strain>
    </source>
</reference>
<dbReference type="PANTHER" id="PTHR10030">
    <property type="entry name" value="ALPHA-L-FUCOSIDASE"/>
    <property type="match status" value="1"/>
</dbReference>
<dbReference type="SUPFAM" id="SSF51445">
    <property type="entry name" value="(Trans)glycosidases"/>
    <property type="match status" value="1"/>
</dbReference>
<dbReference type="GO" id="GO:0005764">
    <property type="term" value="C:lysosome"/>
    <property type="evidence" value="ECO:0007669"/>
    <property type="project" value="TreeGrafter"/>
</dbReference>
<dbReference type="PANTHER" id="PTHR10030:SF37">
    <property type="entry name" value="ALPHA-L-FUCOSIDASE-RELATED"/>
    <property type="match status" value="1"/>
</dbReference>
<evidence type="ECO:0000256" key="3">
    <source>
        <dbReference type="ARBA" id="ARBA00022729"/>
    </source>
</evidence>
<evidence type="ECO:0000259" key="7">
    <source>
        <dbReference type="Pfam" id="PF01120"/>
    </source>
</evidence>
<dbReference type="EC" id="3.2.1.51" evidence="2"/>
<dbReference type="InterPro" id="IPR057739">
    <property type="entry name" value="Glyco_hydro_29_N"/>
</dbReference>